<keyword evidence="2" id="KW-1185">Reference proteome</keyword>
<organism evidence="1 2">
    <name type="scientific">Cucumis sativus</name>
    <name type="common">Cucumber</name>
    <dbReference type="NCBI Taxonomy" id="3659"/>
    <lineage>
        <taxon>Eukaryota</taxon>
        <taxon>Viridiplantae</taxon>
        <taxon>Streptophyta</taxon>
        <taxon>Embryophyta</taxon>
        <taxon>Tracheophyta</taxon>
        <taxon>Spermatophyta</taxon>
        <taxon>Magnoliopsida</taxon>
        <taxon>eudicotyledons</taxon>
        <taxon>Gunneridae</taxon>
        <taxon>Pentapetalae</taxon>
        <taxon>rosids</taxon>
        <taxon>fabids</taxon>
        <taxon>Cucurbitales</taxon>
        <taxon>Cucurbitaceae</taxon>
        <taxon>Benincaseae</taxon>
        <taxon>Cucumis</taxon>
    </lineage>
</organism>
<gene>
    <name evidence="1" type="ORF">Csa_4G304780</name>
</gene>
<dbReference type="Proteomes" id="UP000029981">
    <property type="component" value="Chromosome 4"/>
</dbReference>
<dbReference type="EMBL" id="CM002925">
    <property type="protein sequence ID" value="KGN54332.1"/>
    <property type="molecule type" value="Genomic_DNA"/>
</dbReference>
<evidence type="ECO:0000313" key="2">
    <source>
        <dbReference type="Proteomes" id="UP000029981"/>
    </source>
</evidence>
<reference evidence="1 2" key="2">
    <citation type="journal article" date="2009" name="PLoS ONE">
        <title>An integrated genetic and cytogenetic map of the cucumber genome.</title>
        <authorList>
            <person name="Ren Y."/>
            <person name="Zhang Z."/>
            <person name="Liu J."/>
            <person name="Staub J.E."/>
            <person name="Han Y."/>
            <person name="Cheng Z."/>
            <person name="Li X."/>
            <person name="Lu J."/>
            <person name="Miao H."/>
            <person name="Kang H."/>
            <person name="Xie B."/>
            <person name="Gu X."/>
            <person name="Wang X."/>
            <person name="Du Y."/>
            <person name="Jin W."/>
            <person name="Huang S."/>
        </authorList>
    </citation>
    <scope>NUCLEOTIDE SEQUENCE [LARGE SCALE GENOMIC DNA]</scope>
    <source>
        <strain evidence="2">cv. 9930</strain>
    </source>
</reference>
<evidence type="ECO:0000313" key="1">
    <source>
        <dbReference type="EMBL" id="KGN54332.1"/>
    </source>
</evidence>
<accession>A0A0A0L166</accession>
<proteinExistence type="predicted"/>
<reference evidence="1 2" key="3">
    <citation type="journal article" date="2010" name="BMC Genomics">
        <title>Transcriptome sequencing and comparative analysis of cucumber flowers with different sex types.</title>
        <authorList>
            <person name="Guo S."/>
            <person name="Zheng Y."/>
            <person name="Joung J.G."/>
            <person name="Liu S."/>
            <person name="Zhang Z."/>
            <person name="Crasta O.R."/>
            <person name="Sobral B.W."/>
            <person name="Xu Y."/>
            <person name="Huang S."/>
            <person name="Fei Z."/>
        </authorList>
    </citation>
    <scope>NUCLEOTIDE SEQUENCE [LARGE SCALE GENOMIC DNA]</scope>
    <source>
        <strain evidence="2">cv. 9930</strain>
    </source>
</reference>
<name>A0A0A0L166_CUCSA</name>
<sequence length="52" mass="5788">MGEKTGMQGKKKTKLKGVFQAKDCVVVFARIARIAFCRGIKEATAVMEQVER</sequence>
<reference evidence="1 2" key="1">
    <citation type="journal article" date="2009" name="Nat. Genet.">
        <title>The genome of the cucumber, Cucumis sativus L.</title>
        <authorList>
            <person name="Huang S."/>
            <person name="Li R."/>
            <person name="Zhang Z."/>
            <person name="Li L."/>
            <person name="Gu X."/>
            <person name="Fan W."/>
            <person name="Lucas W.J."/>
            <person name="Wang X."/>
            <person name="Xie B."/>
            <person name="Ni P."/>
            <person name="Ren Y."/>
            <person name="Zhu H."/>
            <person name="Li J."/>
            <person name="Lin K."/>
            <person name="Jin W."/>
            <person name="Fei Z."/>
            <person name="Li G."/>
            <person name="Staub J."/>
            <person name="Kilian A."/>
            <person name="van der Vossen E.A."/>
            <person name="Wu Y."/>
            <person name="Guo J."/>
            <person name="He J."/>
            <person name="Jia Z."/>
            <person name="Ren Y."/>
            <person name="Tian G."/>
            <person name="Lu Y."/>
            <person name="Ruan J."/>
            <person name="Qian W."/>
            <person name="Wang M."/>
            <person name="Huang Q."/>
            <person name="Li B."/>
            <person name="Xuan Z."/>
            <person name="Cao J."/>
            <person name="Asan"/>
            <person name="Wu Z."/>
            <person name="Zhang J."/>
            <person name="Cai Q."/>
            <person name="Bai Y."/>
            <person name="Zhao B."/>
            <person name="Han Y."/>
            <person name="Li Y."/>
            <person name="Li X."/>
            <person name="Wang S."/>
            <person name="Shi Q."/>
            <person name="Liu S."/>
            <person name="Cho W.K."/>
            <person name="Kim J.Y."/>
            <person name="Xu Y."/>
            <person name="Heller-Uszynska K."/>
            <person name="Miao H."/>
            <person name="Cheng Z."/>
            <person name="Zhang S."/>
            <person name="Wu J."/>
            <person name="Yang Y."/>
            <person name="Kang H."/>
            <person name="Li M."/>
            <person name="Liang H."/>
            <person name="Ren X."/>
            <person name="Shi Z."/>
            <person name="Wen M."/>
            <person name="Jian M."/>
            <person name="Yang H."/>
            <person name="Zhang G."/>
            <person name="Yang Z."/>
            <person name="Chen R."/>
            <person name="Liu S."/>
            <person name="Li J."/>
            <person name="Ma L."/>
            <person name="Liu H."/>
            <person name="Zhou Y."/>
            <person name="Zhao J."/>
            <person name="Fang X."/>
            <person name="Li G."/>
            <person name="Fang L."/>
            <person name="Li Y."/>
            <person name="Liu D."/>
            <person name="Zheng H."/>
            <person name="Zhang Y."/>
            <person name="Qin N."/>
            <person name="Li Z."/>
            <person name="Yang G."/>
            <person name="Yang S."/>
            <person name="Bolund L."/>
            <person name="Kristiansen K."/>
            <person name="Zheng H."/>
            <person name="Li S."/>
            <person name="Zhang X."/>
            <person name="Yang H."/>
            <person name="Wang J."/>
            <person name="Sun R."/>
            <person name="Zhang B."/>
            <person name="Jiang S."/>
            <person name="Wang J."/>
            <person name="Du Y."/>
            <person name="Li S."/>
        </authorList>
    </citation>
    <scope>NUCLEOTIDE SEQUENCE [LARGE SCALE GENOMIC DNA]</scope>
    <source>
        <strain evidence="2">cv. 9930</strain>
    </source>
</reference>
<dbReference type="Gramene" id="KGN54332">
    <property type="protein sequence ID" value="KGN54332"/>
    <property type="gene ID" value="Csa_4G304780"/>
</dbReference>
<dbReference type="AlphaFoldDB" id="A0A0A0L166"/>
<protein>
    <submittedName>
        <fullName evidence="1">Uncharacterized protein</fullName>
    </submittedName>
</protein>
<reference evidence="1 2" key="4">
    <citation type="journal article" date="2011" name="BMC Genomics">
        <title>RNA-Seq improves annotation of protein-coding genes in the cucumber genome.</title>
        <authorList>
            <person name="Li Z."/>
            <person name="Zhang Z."/>
            <person name="Yan P."/>
            <person name="Huang S."/>
            <person name="Fei Z."/>
            <person name="Lin K."/>
        </authorList>
    </citation>
    <scope>NUCLEOTIDE SEQUENCE [LARGE SCALE GENOMIC DNA]</scope>
    <source>
        <strain evidence="2">cv. 9930</strain>
    </source>
</reference>